<evidence type="ECO:0000256" key="5">
    <source>
        <dbReference type="ARBA" id="ARBA00022519"/>
    </source>
</evidence>
<evidence type="ECO:0000256" key="11">
    <source>
        <dbReference type="ARBA" id="ARBA00022840"/>
    </source>
</evidence>
<dbReference type="Pfam" id="PF00672">
    <property type="entry name" value="HAMP"/>
    <property type="match status" value="1"/>
</dbReference>
<keyword evidence="4" id="KW-1003">Cell membrane</keyword>
<dbReference type="InterPro" id="IPR004358">
    <property type="entry name" value="Sig_transdc_His_kin-like_C"/>
</dbReference>
<dbReference type="SMART" id="SM00388">
    <property type="entry name" value="HisKA"/>
    <property type="match status" value="1"/>
</dbReference>
<dbReference type="PANTHER" id="PTHR44936">
    <property type="entry name" value="SENSOR PROTEIN CREC"/>
    <property type="match status" value="1"/>
</dbReference>
<comment type="caution">
    <text evidence="18">The sequence shown here is derived from an EMBL/GenBank/DDBJ whole genome shotgun (WGS) entry which is preliminary data.</text>
</comment>
<dbReference type="AlphaFoldDB" id="A0A918N7R3"/>
<organism evidence="18 19">
    <name type="scientific">Saccharospirillum salsuginis</name>
    <dbReference type="NCBI Taxonomy" id="418750"/>
    <lineage>
        <taxon>Bacteria</taxon>
        <taxon>Pseudomonadati</taxon>
        <taxon>Pseudomonadota</taxon>
        <taxon>Gammaproteobacteria</taxon>
        <taxon>Oceanospirillales</taxon>
        <taxon>Saccharospirillaceae</taxon>
        <taxon>Saccharospirillum</taxon>
    </lineage>
</organism>
<feature type="transmembrane region" description="Helical" evidence="15">
    <location>
        <begin position="12"/>
        <end position="34"/>
    </location>
</feature>
<dbReference type="SUPFAM" id="SSF55874">
    <property type="entry name" value="ATPase domain of HSP90 chaperone/DNA topoisomerase II/histidine kinase"/>
    <property type="match status" value="1"/>
</dbReference>
<keyword evidence="19" id="KW-1185">Reference proteome</keyword>
<name>A0A918N7R3_9GAMM</name>
<dbReference type="InterPro" id="IPR005467">
    <property type="entry name" value="His_kinase_dom"/>
</dbReference>
<evidence type="ECO:0000256" key="4">
    <source>
        <dbReference type="ARBA" id="ARBA00022475"/>
    </source>
</evidence>
<dbReference type="Pfam" id="PF00512">
    <property type="entry name" value="HisKA"/>
    <property type="match status" value="1"/>
</dbReference>
<dbReference type="Proteomes" id="UP000626148">
    <property type="component" value="Unassembled WGS sequence"/>
</dbReference>
<dbReference type="PROSITE" id="PS50109">
    <property type="entry name" value="HIS_KIN"/>
    <property type="match status" value="1"/>
</dbReference>
<evidence type="ECO:0000256" key="9">
    <source>
        <dbReference type="ARBA" id="ARBA00022741"/>
    </source>
</evidence>
<dbReference type="Pfam" id="PF02518">
    <property type="entry name" value="HATPase_c"/>
    <property type="match status" value="1"/>
</dbReference>
<gene>
    <name evidence="18" type="ORF">GCM10007392_08920</name>
</gene>
<evidence type="ECO:0000259" key="17">
    <source>
        <dbReference type="PROSITE" id="PS50885"/>
    </source>
</evidence>
<evidence type="ECO:0000256" key="12">
    <source>
        <dbReference type="ARBA" id="ARBA00022989"/>
    </source>
</evidence>
<dbReference type="InterPro" id="IPR050980">
    <property type="entry name" value="2C_sensor_his_kinase"/>
</dbReference>
<dbReference type="Gene3D" id="6.10.340.10">
    <property type="match status" value="1"/>
</dbReference>
<dbReference type="Gene3D" id="1.10.287.130">
    <property type="match status" value="1"/>
</dbReference>
<dbReference type="SMART" id="SM00387">
    <property type="entry name" value="HATPase_c"/>
    <property type="match status" value="1"/>
</dbReference>
<evidence type="ECO:0000256" key="2">
    <source>
        <dbReference type="ARBA" id="ARBA00004429"/>
    </source>
</evidence>
<dbReference type="PRINTS" id="PR00344">
    <property type="entry name" value="BCTRLSENSOR"/>
</dbReference>
<dbReference type="InterPro" id="IPR036890">
    <property type="entry name" value="HATPase_C_sf"/>
</dbReference>
<dbReference type="CDD" id="cd00082">
    <property type="entry name" value="HisKA"/>
    <property type="match status" value="1"/>
</dbReference>
<sequence length="480" mass="54725">MRFRFSSLYSRLLVLMVLGLISAFTISNYVWLYFLELQRQEQGESMARDLAFSMGSTMEFIRAYPRDYRHIIINQLRDMGGSRFLVSINDEFIDVEPIRNSAAKQRFLTDFNQAVEEKLGQRLADLHVEFADPRFLNVYKNDIRLVDLPPRWAQNTLILEPDPPPVIVAQVPVGETEWLYLAGLLPDPYFLSETEYLDKGQLLFLATLMIILVAILWVVVRWLTRPLSNLSSAARQLGTDIHLAPLDETGTREVKETARAFNLMQERVLRFVDDRERMFSAISHDLKTPITRLRLRAEMMEDDSSVKTKMIKDLEELEGMVKGALDLGRSTDVHEATHPIDINQMVQTLKDDLDLIGYDLQIQGRAQRPFFGKPLALKRCLSNLVHNAAFYGTHVRLDVVDSRQELKIYVVDNGPGIPENQLSKVFEPYVRLEISRNRNTGGAGLGLSIARNIAHAHGGQLKLRNRIGGGLEAAVLLPRR</sequence>
<evidence type="ECO:0000256" key="1">
    <source>
        <dbReference type="ARBA" id="ARBA00000085"/>
    </source>
</evidence>
<dbReference type="PANTHER" id="PTHR44936:SF5">
    <property type="entry name" value="SENSOR HISTIDINE KINASE ENVZ"/>
    <property type="match status" value="1"/>
</dbReference>
<dbReference type="PROSITE" id="PS50885">
    <property type="entry name" value="HAMP"/>
    <property type="match status" value="1"/>
</dbReference>
<keyword evidence="14 15" id="KW-0472">Membrane</keyword>
<evidence type="ECO:0000313" key="18">
    <source>
        <dbReference type="EMBL" id="GGX44352.1"/>
    </source>
</evidence>
<dbReference type="EC" id="2.7.13.3" evidence="3"/>
<dbReference type="InterPro" id="IPR036097">
    <property type="entry name" value="HisK_dim/P_sf"/>
</dbReference>
<protein>
    <recommendedName>
        <fullName evidence="3">histidine kinase</fullName>
        <ecNumber evidence="3">2.7.13.3</ecNumber>
    </recommendedName>
</protein>
<dbReference type="GO" id="GO:0000155">
    <property type="term" value="F:phosphorelay sensor kinase activity"/>
    <property type="evidence" value="ECO:0007669"/>
    <property type="project" value="InterPro"/>
</dbReference>
<dbReference type="SUPFAM" id="SSF47384">
    <property type="entry name" value="Homodimeric domain of signal transducing histidine kinase"/>
    <property type="match status" value="1"/>
</dbReference>
<dbReference type="InterPro" id="IPR003661">
    <property type="entry name" value="HisK_dim/P_dom"/>
</dbReference>
<evidence type="ECO:0000256" key="13">
    <source>
        <dbReference type="ARBA" id="ARBA00023012"/>
    </source>
</evidence>
<dbReference type="InterPro" id="IPR003594">
    <property type="entry name" value="HATPase_dom"/>
</dbReference>
<dbReference type="Gene3D" id="3.30.565.10">
    <property type="entry name" value="Histidine kinase-like ATPase, C-terminal domain"/>
    <property type="match status" value="1"/>
</dbReference>
<feature type="transmembrane region" description="Helical" evidence="15">
    <location>
        <begin position="202"/>
        <end position="223"/>
    </location>
</feature>
<dbReference type="GO" id="GO:0005524">
    <property type="term" value="F:ATP binding"/>
    <property type="evidence" value="ECO:0007669"/>
    <property type="project" value="UniProtKB-KW"/>
</dbReference>
<evidence type="ECO:0000256" key="10">
    <source>
        <dbReference type="ARBA" id="ARBA00022777"/>
    </source>
</evidence>
<evidence type="ECO:0000256" key="15">
    <source>
        <dbReference type="SAM" id="Phobius"/>
    </source>
</evidence>
<dbReference type="EMBL" id="BMXR01000002">
    <property type="protein sequence ID" value="GGX44352.1"/>
    <property type="molecule type" value="Genomic_DNA"/>
</dbReference>
<keyword evidence="7" id="KW-0808">Transferase</keyword>
<feature type="domain" description="HAMP" evidence="17">
    <location>
        <begin position="221"/>
        <end position="273"/>
    </location>
</feature>
<comment type="catalytic activity">
    <reaction evidence="1">
        <text>ATP + protein L-histidine = ADP + protein N-phospho-L-histidine.</text>
        <dbReference type="EC" id="2.7.13.3"/>
    </reaction>
</comment>
<keyword evidence="11" id="KW-0067">ATP-binding</keyword>
<proteinExistence type="predicted"/>
<keyword evidence="5" id="KW-0997">Cell inner membrane</keyword>
<dbReference type="CDD" id="cd06225">
    <property type="entry name" value="HAMP"/>
    <property type="match status" value="1"/>
</dbReference>
<keyword evidence="10 18" id="KW-0418">Kinase</keyword>
<keyword evidence="9" id="KW-0547">Nucleotide-binding</keyword>
<comment type="subcellular location">
    <subcellularLocation>
        <location evidence="2">Cell inner membrane</location>
        <topology evidence="2">Multi-pass membrane protein</topology>
    </subcellularLocation>
</comment>
<evidence type="ECO:0000313" key="19">
    <source>
        <dbReference type="Proteomes" id="UP000626148"/>
    </source>
</evidence>
<evidence type="ECO:0000259" key="16">
    <source>
        <dbReference type="PROSITE" id="PS50109"/>
    </source>
</evidence>
<dbReference type="SMART" id="SM00304">
    <property type="entry name" value="HAMP"/>
    <property type="match status" value="1"/>
</dbReference>
<keyword evidence="13" id="KW-0902">Two-component regulatory system</keyword>
<reference evidence="18" key="1">
    <citation type="journal article" date="2014" name="Int. J. Syst. Evol. Microbiol.">
        <title>Complete genome sequence of Corynebacterium casei LMG S-19264T (=DSM 44701T), isolated from a smear-ripened cheese.</title>
        <authorList>
            <consortium name="US DOE Joint Genome Institute (JGI-PGF)"/>
            <person name="Walter F."/>
            <person name="Albersmeier A."/>
            <person name="Kalinowski J."/>
            <person name="Ruckert C."/>
        </authorList>
    </citation>
    <scope>NUCLEOTIDE SEQUENCE</scope>
    <source>
        <strain evidence="18">KCTC 22169</strain>
    </source>
</reference>
<dbReference type="GO" id="GO:0005886">
    <property type="term" value="C:plasma membrane"/>
    <property type="evidence" value="ECO:0007669"/>
    <property type="project" value="UniProtKB-SubCell"/>
</dbReference>
<feature type="domain" description="Histidine kinase" evidence="16">
    <location>
        <begin position="281"/>
        <end position="480"/>
    </location>
</feature>
<evidence type="ECO:0000256" key="3">
    <source>
        <dbReference type="ARBA" id="ARBA00012438"/>
    </source>
</evidence>
<keyword evidence="12 15" id="KW-1133">Transmembrane helix</keyword>
<dbReference type="RefSeq" id="WP_189607293.1">
    <property type="nucleotide sequence ID" value="NZ_BMXR01000002.1"/>
</dbReference>
<evidence type="ECO:0000256" key="14">
    <source>
        <dbReference type="ARBA" id="ARBA00023136"/>
    </source>
</evidence>
<evidence type="ECO:0000256" key="6">
    <source>
        <dbReference type="ARBA" id="ARBA00022553"/>
    </source>
</evidence>
<keyword evidence="8 15" id="KW-0812">Transmembrane</keyword>
<evidence type="ECO:0000256" key="7">
    <source>
        <dbReference type="ARBA" id="ARBA00022679"/>
    </source>
</evidence>
<dbReference type="InterPro" id="IPR003660">
    <property type="entry name" value="HAMP_dom"/>
</dbReference>
<accession>A0A918N7R3</accession>
<keyword evidence="6" id="KW-0597">Phosphoprotein</keyword>
<reference evidence="18" key="2">
    <citation type="submission" date="2020-09" db="EMBL/GenBank/DDBJ databases">
        <authorList>
            <person name="Sun Q."/>
            <person name="Kim S."/>
        </authorList>
    </citation>
    <scope>NUCLEOTIDE SEQUENCE</scope>
    <source>
        <strain evidence="18">KCTC 22169</strain>
    </source>
</reference>
<evidence type="ECO:0000256" key="8">
    <source>
        <dbReference type="ARBA" id="ARBA00022692"/>
    </source>
</evidence>